<feature type="transmembrane region" description="Helical" evidence="4">
    <location>
        <begin position="12"/>
        <end position="32"/>
    </location>
</feature>
<dbReference type="GO" id="GO:0004565">
    <property type="term" value="F:beta-galactosidase activity"/>
    <property type="evidence" value="ECO:0007669"/>
    <property type="project" value="InterPro"/>
</dbReference>
<protein>
    <submittedName>
        <fullName evidence="7">Beta-galactosidase</fullName>
    </submittedName>
</protein>
<dbReference type="SUPFAM" id="SSF51445">
    <property type="entry name" value="(Trans)glycosidases"/>
    <property type="match status" value="1"/>
</dbReference>
<feature type="domain" description="Glycoside hydrolase family 42 N-terminal" evidence="5">
    <location>
        <begin position="158"/>
        <end position="274"/>
    </location>
</feature>
<dbReference type="GO" id="GO:0005975">
    <property type="term" value="P:carbohydrate metabolic process"/>
    <property type="evidence" value="ECO:0007669"/>
    <property type="project" value="InterPro"/>
</dbReference>
<keyword evidence="4" id="KW-0472">Membrane</keyword>
<dbReference type="InterPro" id="IPR032267">
    <property type="entry name" value="DUF4832"/>
</dbReference>
<dbReference type="EMBL" id="FOEE01000016">
    <property type="protein sequence ID" value="SEP22830.1"/>
    <property type="molecule type" value="Genomic_DNA"/>
</dbReference>
<keyword evidence="4" id="KW-1133">Transmembrane helix</keyword>
<keyword evidence="2" id="KW-0326">Glycosidase</keyword>
<feature type="transmembrane region" description="Helical" evidence="4">
    <location>
        <begin position="39"/>
        <end position="61"/>
    </location>
</feature>
<dbReference type="GO" id="GO:0009341">
    <property type="term" value="C:beta-galactosidase complex"/>
    <property type="evidence" value="ECO:0007669"/>
    <property type="project" value="InterPro"/>
</dbReference>
<evidence type="ECO:0000256" key="3">
    <source>
        <dbReference type="SAM" id="MobiDB-lite"/>
    </source>
</evidence>
<name>A0A1H8W5E7_9ACTN</name>
<evidence type="ECO:0000259" key="6">
    <source>
        <dbReference type="Pfam" id="PF16116"/>
    </source>
</evidence>
<keyword evidence="8" id="KW-1185">Reference proteome</keyword>
<dbReference type="STRING" id="673521.SAMN05660991_04093"/>
<evidence type="ECO:0000256" key="4">
    <source>
        <dbReference type="SAM" id="Phobius"/>
    </source>
</evidence>
<dbReference type="Pfam" id="PF16116">
    <property type="entry name" value="DUF4832"/>
    <property type="match status" value="1"/>
</dbReference>
<feature type="compositionally biased region" description="Low complexity" evidence="3">
    <location>
        <begin position="71"/>
        <end position="98"/>
    </location>
</feature>
<gene>
    <name evidence="7" type="ORF">SAMN05660991_04093</name>
</gene>
<dbReference type="Gene3D" id="3.20.20.80">
    <property type="entry name" value="Glycosidases"/>
    <property type="match status" value="1"/>
</dbReference>
<dbReference type="AlphaFoldDB" id="A0A1H8W5E7"/>
<reference evidence="8" key="1">
    <citation type="submission" date="2016-10" db="EMBL/GenBank/DDBJ databases">
        <authorList>
            <person name="Varghese N."/>
            <person name="Submissions S."/>
        </authorList>
    </citation>
    <scope>NUCLEOTIDE SEQUENCE [LARGE SCALE GENOMIC DNA]</scope>
    <source>
        <strain evidence="8">DSM 45413</strain>
    </source>
</reference>
<dbReference type="InterPro" id="IPR017853">
    <property type="entry name" value="GH"/>
</dbReference>
<dbReference type="Proteomes" id="UP000198960">
    <property type="component" value="Unassembled WGS sequence"/>
</dbReference>
<dbReference type="InterPro" id="IPR013529">
    <property type="entry name" value="Glyco_hydro_42_N"/>
</dbReference>
<feature type="domain" description="DUF4832" evidence="6">
    <location>
        <begin position="424"/>
        <end position="532"/>
    </location>
</feature>
<accession>A0A1H8W5E7</accession>
<evidence type="ECO:0000313" key="7">
    <source>
        <dbReference type="EMBL" id="SEP22830.1"/>
    </source>
</evidence>
<organism evidence="7 8">
    <name type="scientific">Trujillonella endophytica</name>
    <dbReference type="NCBI Taxonomy" id="673521"/>
    <lineage>
        <taxon>Bacteria</taxon>
        <taxon>Bacillati</taxon>
        <taxon>Actinomycetota</taxon>
        <taxon>Actinomycetes</taxon>
        <taxon>Geodermatophilales</taxon>
        <taxon>Geodermatophilaceae</taxon>
        <taxon>Trujillonella</taxon>
    </lineage>
</organism>
<evidence type="ECO:0000256" key="2">
    <source>
        <dbReference type="ARBA" id="ARBA00023295"/>
    </source>
</evidence>
<dbReference type="Pfam" id="PF02449">
    <property type="entry name" value="Glyco_hydro_42"/>
    <property type="match status" value="1"/>
</dbReference>
<feature type="region of interest" description="Disordered" evidence="3">
    <location>
        <begin position="71"/>
        <end position="123"/>
    </location>
</feature>
<keyword evidence="1" id="KW-0378">Hydrolase</keyword>
<evidence type="ECO:0000313" key="8">
    <source>
        <dbReference type="Proteomes" id="UP000198960"/>
    </source>
</evidence>
<proteinExistence type="predicted"/>
<keyword evidence="4" id="KW-0812">Transmembrane</keyword>
<sequence>MLASFGGDVWGSLLALGFALAATGLAGGVLYVMRRRPPYAAALGALLLATVLLTGFVVAAVEVPTATTAARTTVHHPTPAAPTSTTSTSAPASGAGTVPPAPEAPALPATPLTSGSVSPPGIDGYLPNPGIGYQGWTHAHGDLAQSTEYRRGEHPEQGGFDWATLNPAVDVFDWSPIDDFLQQCEARGEQGSFRIMTMTGAPYGTHRVPAWVVDDGAVITDSPDREPDYRSRTYQEHWGAFVDALARRYDGDPRIAFIDISGYGRFNEWQATATTDHGDVAGEADSIDSATRRHLVHMFVGGSGTARTLSDDGRTESALDYDHAGFQRTQLLMPYGGIWASTRYVAAHHPDVGFRNDALFSPHADLATLQQIGYGVTDIWRRAPVVFETVDGADPSRQAAAAETLRGMGASLLHDNTVLDEATLAELVPPLGYRYALDRVTTGPGPTGSLSVSTEWTNTGSAPSYPRMGQDLAVGIALADRRGRVVASWVQEAQVATWLPGESRVVAVDVPLPALPAGEYTVLIGMVERTTESRIELPVAGGRPDNWYPIGPISLS</sequence>
<evidence type="ECO:0000256" key="1">
    <source>
        <dbReference type="ARBA" id="ARBA00022801"/>
    </source>
</evidence>
<evidence type="ECO:0000259" key="5">
    <source>
        <dbReference type="Pfam" id="PF02449"/>
    </source>
</evidence>